<accession>A0A0L8FT33</accession>
<dbReference type="AlphaFoldDB" id="A0A0L8FT33"/>
<dbReference type="EMBL" id="KQ426760">
    <property type="protein sequence ID" value="KOF67861.1"/>
    <property type="molecule type" value="Genomic_DNA"/>
</dbReference>
<name>A0A0L8FT33_OCTBM</name>
<sequence>MKILILYYLEQIQNKKKDIVNLNTGAKFNHFLRVESQQEGTMNPKPRKTKLIMMNRLSTASKCFVGNDTTCKEKLSTLK</sequence>
<evidence type="ECO:0000313" key="1">
    <source>
        <dbReference type="EMBL" id="KOF67861.1"/>
    </source>
</evidence>
<proteinExistence type="predicted"/>
<reference evidence="1" key="1">
    <citation type="submission" date="2015-07" db="EMBL/GenBank/DDBJ databases">
        <title>MeaNS - Measles Nucleotide Surveillance Program.</title>
        <authorList>
            <person name="Tran T."/>
            <person name="Druce J."/>
        </authorList>
    </citation>
    <scope>NUCLEOTIDE SEQUENCE</scope>
    <source>
        <strain evidence="1">UCB-OBI-ISO-001</strain>
        <tissue evidence="1">Gonad</tissue>
    </source>
</reference>
<protein>
    <submittedName>
        <fullName evidence="1">Uncharacterized protein</fullName>
    </submittedName>
</protein>
<gene>
    <name evidence="1" type="ORF">OCBIM_22008754mg</name>
</gene>
<organism evidence="1">
    <name type="scientific">Octopus bimaculoides</name>
    <name type="common">California two-spotted octopus</name>
    <dbReference type="NCBI Taxonomy" id="37653"/>
    <lineage>
        <taxon>Eukaryota</taxon>
        <taxon>Metazoa</taxon>
        <taxon>Spiralia</taxon>
        <taxon>Lophotrochozoa</taxon>
        <taxon>Mollusca</taxon>
        <taxon>Cephalopoda</taxon>
        <taxon>Coleoidea</taxon>
        <taxon>Octopodiformes</taxon>
        <taxon>Octopoda</taxon>
        <taxon>Incirrata</taxon>
        <taxon>Octopodidae</taxon>
        <taxon>Octopus</taxon>
    </lineage>
</organism>